<dbReference type="AlphaFoldDB" id="A0A8K0JU20"/>
<dbReference type="Gene3D" id="3.60.10.10">
    <property type="entry name" value="Endonuclease/exonuclease/phosphatase"/>
    <property type="match status" value="1"/>
</dbReference>
<dbReference type="SUPFAM" id="SSF56219">
    <property type="entry name" value="DNase I-like"/>
    <property type="match status" value="1"/>
</dbReference>
<dbReference type="InterPro" id="IPR005135">
    <property type="entry name" value="Endo/exonuclease/phosphatase"/>
</dbReference>
<dbReference type="Pfam" id="PF03372">
    <property type="entry name" value="Exo_endo_phos"/>
    <property type="match status" value="1"/>
</dbReference>
<gene>
    <name evidence="3" type="ORF">J437_LFUL015882</name>
</gene>
<keyword evidence="4" id="KW-1185">Reference proteome</keyword>
<reference evidence="3" key="1">
    <citation type="submission" date="2013-04" db="EMBL/GenBank/DDBJ databases">
        <authorList>
            <person name="Qu J."/>
            <person name="Murali S.C."/>
            <person name="Bandaranaike D."/>
            <person name="Bellair M."/>
            <person name="Blankenburg K."/>
            <person name="Chao H."/>
            <person name="Dinh H."/>
            <person name="Doddapaneni H."/>
            <person name="Downs B."/>
            <person name="Dugan-Rocha S."/>
            <person name="Elkadiri S."/>
            <person name="Gnanaolivu R.D."/>
            <person name="Hernandez B."/>
            <person name="Javaid M."/>
            <person name="Jayaseelan J.C."/>
            <person name="Lee S."/>
            <person name="Li M."/>
            <person name="Ming W."/>
            <person name="Munidasa M."/>
            <person name="Muniz J."/>
            <person name="Nguyen L."/>
            <person name="Ongeri F."/>
            <person name="Osuji N."/>
            <person name="Pu L.-L."/>
            <person name="Puazo M."/>
            <person name="Qu C."/>
            <person name="Quiroz J."/>
            <person name="Raj R."/>
            <person name="Weissenberger G."/>
            <person name="Xin Y."/>
            <person name="Zou X."/>
            <person name="Han Y."/>
            <person name="Richards S."/>
            <person name="Worley K."/>
            <person name="Muzny D."/>
            <person name="Gibbs R."/>
        </authorList>
    </citation>
    <scope>NUCLEOTIDE SEQUENCE</scope>
    <source>
        <strain evidence="3">Sampled in the wild</strain>
    </source>
</reference>
<comment type="caution">
    <text evidence="3">The sequence shown here is derived from an EMBL/GenBank/DDBJ whole genome shotgun (WGS) entry which is preliminary data.</text>
</comment>
<accession>A0A8K0JU20</accession>
<proteinExistence type="predicted"/>
<dbReference type="Proteomes" id="UP000792457">
    <property type="component" value="Unassembled WGS sequence"/>
</dbReference>
<protein>
    <recommendedName>
        <fullName evidence="2">Endonuclease/exonuclease/phosphatase domain-containing protein</fullName>
    </recommendedName>
</protein>
<evidence type="ECO:0000256" key="1">
    <source>
        <dbReference type="SAM" id="MobiDB-lite"/>
    </source>
</evidence>
<dbReference type="OrthoDB" id="425681at2759"/>
<feature type="region of interest" description="Disordered" evidence="1">
    <location>
        <begin position="75"/>
        <end position="107"/>
    </location>
</feature>
<dbReference type="EMBL" id="KZ308141">
    <property type="protein sequence ID" value="KAG8222685.1"/>
    <property type="molecule type" value="Genomic_DNA"/>
</dbReference>
<dbReference type="GO" id="GO:0003824">
    <property type="term" value="F:catalytic activity"/>
    <property type="evidence" value="ECO:0007669"/>
    <property type="project" value="InterPro"/>
</dbReference>
<dbReference type="InterPro" id="IPR036691">
    <property type="entry name" value="Endo/exonu/phosph_ase_sf"/>
</dbReference>
<evidence type="ECO:0000259" key="2">
    <source>
        <dbReference type="Pfam" id="PF03372"/>
    </source>
</evidence>
<feature type="domain" description="Endonuclease/exonuclease/phosphatase" evidence="2">
    <location>
        <begin position="120"/>
        <end position="167"/>
    </location>
</feature>
<evidence type="ECO:0000313" key="4">
    <source>
        <dbReference type="Proteomes" id="UP000792457"/>
    </source>
</evidence>
<organism evidence="3 4">
    <name type="scientific">Ladona fulva</name>
    <name type="common">Scarce chaser dragonfly</name>
    <name type="synonym">Libellula fulva</name>
    <dbReference type="NCBI Taxonomy" id="123851"/>
    <lineage>
        <taxon>Eukaryota</taxon>
        <taxon>Metazoa</taxon>
        <taxon>Ecdysozoa</taxon>
        <taxon>Arthropoda</taxon>
        <taxon>Hexapoda</taxon>
        <taxon>Insecta</taxon>
        <taxon>Pterygota</taxon>
        <taxon>Palaeoptera</taxon>
        <taxon>Odonata</taxon>
        <taxon>Epiprocta</taxon>
        <taxon>Anisoptera</taxon>
        <taxon>Libelluloidea</taxon>
        <taxon>Libellulidae</taxon>
        <taxon>Ladona</taxon>
    </lineage>
</organism>
<name>A0A8K0JU20_LADFU</name>
<evidence type="ECO:0000313" key="3">
    <source>
        <dbReference type="EMBL" id="KAG8222685.1"/>
    </source>
</evidence>
<feature type="non-terminal residue" evidence="3">
    <location>
        <position position="219"/>
    </location>
</feature>
<sequence length="219" mass="25661">MEAMQKQLQEIEELNDQPNEIRNFYKAVKRMTKEGYTILPQAQQRRPNKIFCEKKKLEQRCMVFHCVKKQKGKGSSFLSSAQTQESVNQEESENETQPWTGGDNGLRPLRVSRKHELRIATWNVRTMLKPGRMKEMADEMQKYRIDVMGLQEIRWRGQRRIDKKEYTLLYSGIGLEDLKMTGNLDLASKNVYLSNAMVKMQTFTRFMWSPNGEGGKKAK</sequence>
<reference evidence="3" key="2">
    <citation type="submission" date="2017-10" db="EMBL/GenBank/DDBJ databases">
        <title>Ladona fulva Genome sequencing and assembly.</title>
        <authorList>
            <person name="Murali S."/>
            <person name="Richards S."/>
            <person name="Bandaranaike D."/>
            <person name="Bellair M."/>
            <person name="Blankenburg K."/>
            <person name="Chao H."/>
            <person name="Dinh H."/>
            <person name="Doddapaneni H."/>
            <person name="Dugan-Rocha S."/>
            <person name="Elkadiri S."/>
            <person name="Gnanaolivu R."/>
            <person name="Hernandez B."/>
            <person name="Skinner E."/>
            <person name="Javaid M."/>
            <person name="Lee S."/>
            <person name="Li M."/>
            <person name="Ming W."/>
            <person name="Munidasa M."/>
            <person name="Muniz J."/>
            <person name="Nguyen L."/>
            <person name="Hughes D."/>
            <person name="Osuji N."/>
            <person name="Pu L.-L."/>
            <person name="Puazo M."/>
            <person name="Qu C."/>
            <person name="Quiroz J."/>
            <person name="Raj R."/>
            <person name="Weissenberger G."/>
            <person name="Xin Y."/>
            <person name="Zou X."/>
            <person name="Han Y."/>
            <person name="Worley K."/>
            <person name="Muzny D."/>
            <person name="Gibbs R."/>
        </authorList>
    </citation>
    <scope>NUCLEOTIDE SEQUENCE</scope>
    <source>
        <strain evidence="3">Sampled in the wild</strain>
    </source>
</reference>